<dbReference type="AlphaFoldDB" id="A0A915I0Y0"/>
<sequence>MDDIVVVSKTLLPAVKKHRQELGDIKRNLENRISSLLDDLGNDLSDGEQLLDILPASCSEVDVDNSLAKSEYESKMSIYQNSSTVDESSLSDLYRKLENLSNRYSYMICINRIRECNQALQIQCELRDFVSVAENFDQLSSICSQLKTSQCKKLASYASAVKKPWKIFLKKLIRQTLEQELKNFISPSDEITKNFSELKSILGQMIILFHALKKKKLDDFDEFTDCLIGPLRKRFVYHFADPKKLQAQPNNLNDVQASSTSEVIEDTTFLKPEWYLSLILKWNEKYSSIFKTLTDEYNQESLNDMLDKKGRSILREAVSVIRIDFARGLVVLARERLKFDLTLVLTSEIFACDDKAFPHLIDEAVAFDIEMRDHGYPESEVGCVELLTESGIFERWFELEQQQCTRCMEGLLADESAWNIRYSEVFDLDRFKQKSNFLETASKNGRERESTTSFQNRMVPRCIDNFFSLLTALTHRYKLLRSQQHRQQFVRLQRNLIDDFRMHLFQMTRLSSSPWSTPFPQIINAASYIRRVLSNWQELPFFIDLEAGVFDELIDLFAHFNNQMLRLLQLITREIFIKEAKV</sequence>
<keyword evidence="1" id="KW-1185">Reference proteome</keyword>
<dbReference type="Proteomes" id="UP000887565">
    <property type="component" value="Unplaced"/>
</dbReference>
<dbReference type="GO" id="GO:0006890">
    <property type="term" value="P:retrograde vesicle-mediated transport, Golgi to endoplasmic reticulum"/>
    <property type="evidence" value="ECO:0007669"/>
    <property type="project" value="InterPro"/>
</dbReference>
<dbReference type="PANTHER" id="PTHR13520">
    <property type="entry name" value="RAD50-INTERACTING PROTEIN 1 RINT-1"/>
    <property type="match status" value="1"/>
</dbReference>
<dbReference type="GO" id="GO:0070939">
    <property type="term" value="C:Dsl1/NZR complex"/>
    <property type="evidence" value="ECO:0007669"/>
    <property type="project" value="InterPro"/>
</dbReference>
<dbReference type="PANTHER" id="PTHR13520:SF0">
    <property type="entry name" value="RAD50-INTERACTING PROTEIN 1"/>
    <property type="match status" value="1"/>
</dbReference>
<organism evidence="1 2">
    <name type="scientific">Romanomermis culicivorax</name>
    <name type="common">Nematode worm</name>
    <dbReference type="NCBI Taxonomy" id="13658"/>
    <lineage>
        <taxon>Eukaryota</taxon>
        <taxon>Metazoa</taxon>
        <taxon>Ecdysozoa</taxon>
        <taxon>Nematoda</taxon>
        <taxon>Enoplea</taxon>
        <taxon>Dorylaimia</taxon>
        <taxon>Mermithida</taxon>
        <taxon>Mermithoidea</taxon>
        <taxon>Mermithidae</taxon>
        <taxon>Romanomermis</taxon>
    </lineage>
</organism>
<evidence type="ECO:0000313" key="1">
    <source>
        <dbReference type="Proteomes" id="UP000887565"/>
    </source>
</evidence>
<dbReference type="PROSITE" id="PS51386">
    <property type="entry name" value="RINT1_TIP20"/>
    <property type="match status" value="1"/>
</dbReference>
<protein>
    <submittedName>
        <fullName evidence="2">RAD50-interacting protein 1</fullName>
    </submittedName>
</protein>
<dbReference type="GO" id="GO:0006888">
    <property type="term" value="P:endoplasmic reticulum to Golgi vesicle-mediated transport"/>
    <property type="evidence" value="ECO:0007669"/>
    <property type="project" value="InterPro"/>
</dbReference>
<accession>A0A915I0Y0</accession>
<evidence type="ECO:0000313" key="2">
    <source>
        <dbReference type="WBParaSite" id="nRc.2.0.1.t07792-RA"/>
    </source>
</evidence>
<dbReference type="GO" id="GO:0060628">
    <property type="term" value="P:regulation of ER to Golgi vesicle-mediated transport"/>
    <property type="evidence" value="ECO:0007669"/>
    <property type="project" value="TreeGrafter"/>
</dbReference>
<reference evidence="2" key="1">
    <citation type="submission" date="2022-11" db="UniProtKB">
        <authorList>
            <consortium name="WormBaseParasite"/>
        </authorList>
    </citation>
    <scope>IDENTIFICATION</scope>
</reference>
<dbReference type="Pfam" id="PF04437">
    <property type="entry name" value="RINT1_TIP1"/>
    <property type="match status" value="1"/>
</dbReference>
<proteinExistence type="predicted"/>
<name>A0A915I0Y0_ROMCU</name>
<dbReference type="InterPro" id="IPR007528">
    <property type="entry name" value="RINT1_Tip20"/>
</dbReference>
<dbReference type="WBParaSite" id="nRc.2.0.1.t07792-RA">
    <property type="protein sequence ID" value="nRc.2.0.1.t07792-RA"/>
    <property type="gene ID" value="nRc.2.0.1.g07792"/>
</dbReference>